<dbReference type="STRING" id="451379.A0A0N5AKG3"/>
<feature type="region of interest" description="Disordered" evidence="1">
    <location>
        <begin position="203"/>
        <end position="232"/>
    </location>
</feature>
<keyword evidence="2" id="KW-1185">Reference proteome</keyword>
<organism evidence="2 3">
    <name type="scientific">Syphacia muris</name>
    <dbReference type="NCBI Taxonomy" id="451379"/>
    <lineage>
        <taxon>Eukaryota</taxon>
        <taxon>Metazoa</taxon>
        <taxon>Ecdysozoa</taxon>
        <taxon>Nematoda</taxon>
        <taxon>Chromadorea</taxon>
        <taxon>Rhabditida</taxon>
        <taxon>Spirurina</taxon>
        <taxon>Oxyuridomorpha</taxon>
        <taxon>Oxyuroidea</taxon>
        <taxon>Oxyuridae</taxon>
        <taxon>Syphacia</taxon>
    </lineage>
</organism>
<dbReference type="WBParaSite" id="SMUV_0000498401-mRNA-1">
    <property type="protein sequence ID" value="SMUV_0000498401-mRNA-1"/>
    <property type="gene ID" value="SMUV_0000498401"/>
</dbReference>
<dbReference type="AlphaFoldDB" id="A0A0N5AKG3"/>
<evidence type="ECO:0000313" key="2">
    <source>
        <dbReference type="Proteomes" id="UP000046393"/>
    </source>
</evidence>
<accession>A0A0N5AKG3</accession>
<reference evidence="3" key="1">
    <citation type="submission" date="2017-02" db="UniProtKB">
        <authorList>
            <consortium name="WormBaseParasite"/>
        </authorList>
    </citation>
    <scope>IDENTIFICATION</scope>
</reference>
<feature type="compositionally biased region" description="Polar residues" evidence="1">
    <location>
        <begin position="209"/>
        <end position="232"/>
    </location>
</feature>
<feature type="compositionally biased region" description="Polar residues" evidence="1">
    <location>
        <begin position="70"/>
        <end position="82"/>
    </location>
</feature>
<evidence type="ECO:0000313" key="3">
    <source>
        <dbReference type="WBParaSite" id="SMUV_0000498401-mRNA-1"/>
    </source>
</evidence>
<feature type="region of interest" description="Disordered" evidence="1">
    <location>
        <begin position="120"/>
        <end position="152"/>
    </location>
</feature>
<sequence>MSRFSDRNRYDSVTDAENADDWLRMQLNKLKDRREKNPDTLRRKRQEKLLLEELKSASSSRQLNRDGTDRSATIDGSSQSNGGDPLTEYRLEEQRLQMTNSPYPETRERTDFSRPRRIIPAKSADIVLHKPPTPPPRAVSRSPPGSPYLRRSSLRTPTVEMTYQNERRNNMYRNDEFGQNDNGDYRMGWVTYQLQPQAAKSILKKRDTYNNSPSPMSNRRTTSSSSYQNDLSFSSLNRSATPAFPVRKETPLPYHPLLASNNSINNNGEDFSYSLTYRAASPRSLYYAQSGRSSVASVVT</sequence>
<proteinExistence type="predicted"/>
<name>A0A0N5AKG3_9BILA</name>
<dbReference type="Proteomes" id="UP000046393">
    <property type="component" value="Unplaced"/>
</dbReference>
<feature type="region of interest" description="Disordered" evidence="1">
    <location>
        <begin position="52"/>
        <end position="87"/>
    </location>
</feature>
<evidence type="ECO:0000256" key="1">
    <source>
        <dbReference type="SAM" id="MobiDB-lite"/>
    </source>
</evidence>
<protein>
    <submittedName>
        <fullName evidence="3">CUPID domain-containing protein</fullName>
    </submittedName>
</protein>